<protein>
    <submittedName>
        <fullName evidence="1">Uncharacterized protein</fullName>
    </submittedName>
</protein>
<accession>A0ABT8HMY9</accession>
<name>A0ABT8HMY9_MYCAO</name>
<sequence length="42" mass="4655">MRDPVARCRWPEFPIWKVIDGATQINNIRIPAVGVPPSPVAS</sequence>
<evidence type="ECO:0000313" key="1">
    <source>
        <dbReference type="EMBL" id="MDN4522115.1"/>
    </source>
</evidence>
<dbReference type="RefSeq" id="WP_263998291.1">
    <property type="nucleotide sequence ID" value="NZ_CP070380.1"/>
</dbReference>
<dbReference type="Proteomes" id="UP001172687">
    <property type="component" value="Unassembled WGS sequence"/>
</dbReference>
<evidence type="ECO:0000313" key="2">
    <source>
        <dbReference type="Proteomes" id="UP001172687"/>
    </source>
</evidence>
<organism evidence="1 2">
    <name type="scientific">Mycolicibacterium austroafricanum</name>
    <name type="common">Mycobacterium austroafricanum</name>
    <dbReference type="NCBI Taxonomy" id="39687"/>
    <lineage>
        <taxon>Bacteria</taxon>
        <taxon>Bacillati</taxon>
        <taxon>Actinomycetota</taxon>
        <taxon>Actinomycetes</taxon>
        <taxon>Mycobacteriales</taxon>
        <taxon>Mycobacteriaceae</taxon>
        <taxon>Mycolicibacterium</taxon>
    </lineage>
</organism>
<proteinExistence type="predicted"/>
<keyword evidence="2" id="KW-1185">Reference proteome</keyword>
<comment type="caution">
    <text evidence="1">The sequence shown here is derived from an EMBL/GenBank/DDBJ whole genome shotgun (WGS) entry which is preliminary data.</text>
</comment>
<dbReference type="EMBL" id="JAUHTC010000098">
    <property type="protein sequence ID" value="MDN4522115.1"/>
    <property type="molecule type" value="Genomic_DNA"/>
</dbReference>
<gene>
    <name evidence="1" type="ORF">QYF68_30485</name>
</gene>
<reference evidence="1" key="1">
    <citation type="submission" date="2023-07" db="EMBL/GenBank/DDBJ databases">
        <title>Degradation of tert-butanol by M. austroafricanum TBA100.</title>
        <authorList>
            <person name="Helbich S."/>
            <person name="Vainshtein Y."/>
        </authorList>
    </citation>
    <scope>NUCLEOTIDE SEQUENCE</scope>
    <source>
        <strain evidence="1">TBA100</strain>
    </source>
</reference>